<dbReference type="RefSeq" id="WP_129472550.1">
    <property type="nucleotide sequence ID" value="NZ_SAWZ01000013.1"/>
</dbReference>
<dbReference type="EMBL" id="SAWZ01000013">
    <property type="protein sequence ID" value="RXQ99923.1"/>
    <property type="molecule type" value="Genomic_DNA"/>
</dbReference>
<dbReference type="PANTHER" id="PTHR43840">
    <property type="entry name" value="MITOCHONDRIAL METAL TRANSPORTER 1-RELATED"/>
    <property type="match status" value="1"/>
</dbReference>
<feature type="domain" description="Cation efflux protein transmembrane" evidence="7">
    <location>
        <begin position="37"/>
        <end position="232"/>
    </location>
</feature>
<keyword evidence="4 6" id="KW-1133">Transmembrane helix</keyword>
<comment type="caution">
    <text evidence="8">The sequence shown here is derived from an EMBL/GenBank/DDBJ whole genome shotgun (WGS) entry which is preliminary data.</text>
</comment>
<dbReference type="Proteomes" id="UP000289784">
    <property type="component" value="Unassembled WGS sequence"/>
</dbReference>
<dbReference type="InterPro" id="IPR027469">
    <property type="entry name" value="Cation_efflux_TMD_sf"/>
</dbReference>
<dbReference type="OrthoDB" id="9806522at2"/>
<dbReference type="SUPFAM" id="SSF161111">
    <property type="entry name" value="Cation efflux protein transmembrane domain-like"/>
    <property type="match status" value="1"/>
</dbReference>
<evidence type="ECO:0000256" key="6">
    <source>
        <dbReference type="SAM" id="Phobius"/>
    </source>
</evidence>
<dbReference type="Gene3D" id="1.20.1510.10">
    <property type="entry name" value="Cation efflux protein transmembrane domain"/>
    <property type="match status" value="1"/>
</dbReference>
<evidence type="ECO:0000256" key="4">
    <source>
        <dbReference type="ARBA" id="ARBA00022989"/>
    </source>
</evidence>
<dbReference type="Pfam" id="PF01545">
    <property type="entry name" value="Cation_efflux"/>
    <property type="match status" value="1"/>
</dbReference>
<evidence type="ECO:0000313" key="9">
    <source>
        <dbReference type="Proteomes" id="UP000289784"/>
    </source>
</evidence>
<dbReference type="PANTHER" id="PTHR43840:SF15">
    <property type="entry name" value="MITOCHONDRIAL METAL TRANSPORTER 1-RELATED"/>
    <property type="match status" value="1"/>
</dbReference>
<name>A0A4Q1JR87_9GAMM</name>
<evidence type="ECO:0000259" key="7">
    <source>
        <dbReference type="Pfam" id="PF01545"/>
    </source>
</evidence>
<evidence type="ECO:0000313" key="8">
    <source>
        <dbReference type="EMBL" id="RXQ99923.1"/>
    </source>
</evidence>
<keyword evidence="5 6" id="KW-0472">Membrane</keyword>
<dbReference type="GO" id="GO:0006829">
    <property type="term" value="P:zinc ion transport"/>
    <property type="evidence" value="ECO:0007669"/>
    <property type="project" value="UniProtKB-KW"/>
</dbReference>
<evidence type="ECO:0000256" key="3">
    <source>
        <dbReference type="ARBA" id="ARBA00022692"/>
    </source>
</evidence>
<dbReference type="GO" id="GO:0008324">
    <property type="term" value="F:monoatomic cation transmembrane transporter activity"/>
    <property type="evidence" value="ECO:0007669"/>
    <property type="project" value="InterPro"/>
</dbReference>
<accession>A0A4Q1JR87</accession>
<dbReference type="InterPro" id="IPR058533">
    <property type="entry name" value="Cation_efflux_TM"/>
</dbReference>
<keyword evidence="3 6" id="KW-0812">Transmembrane</keyword>
<protein>
    <submittedName>
        <fullName evidence="8">Cation diffusion facilitator family transporter</fullName>
    </submittedName>
</protein>
<evidence type="ECO:0000256" key="5">
    <source>
        <dbReference type="ARBA" id="ARBA00023136"/>
    </source>
</evidence>
<feature type="transmembrane region" description="Helical" evidence="6">
    <location>
        <begin position="55"/>
        <end position="76"/>
    </location>
</feature>
<dbReference type="InterPro" id="IPR050291">
    <property type="entry name" value="CDF_Transporter"/>
</dbReference>
<feature type="transmembrane region" description="Helical" evidence="6">
    <location>
        <begin position="97"/>
        <end position="118"/>
    </location>
</feature>
<comment type="subcellular location">
    <subcellularLocation>
        <location evidence="1">Membrane</location>
        <topology evidence="1">Multi-pass membrane protein</topology>
    </subcellularLocation>
</comment>
<sequence>MSSVYPWIRPRRTRELPAEQRELLRKACRLEWATLILIAATSIMMYVVMGGSKAMQTALVEDVLSLLAPAAFLVAARFQRRPVDQEYLNGHTRAFDITFFIAAVALTGVGLAVVIDAVHTLITASHPVITTVAIGDRAVWQGWLMIGGLLISVIPPVVLGRMKLKIAPRIALKTLHADADTNKADWMTALAGVLGIVGIGFGLWWADSAAALFIACSILKDGVTNLRSAVRDMHDAYPQVVDGSSDDPLVAQLHRAVLALDFVAEAQLRFHEEGNRLSGVVFVSTADDCLTLEQVERVVSACREVSWRVDQVTVTVSGLRAKIARQ</sequence>
<proteinExistence type="predicted"/>
<feature type="transmembrane region" description="Helical" evidence="6">
    <location>
        <begin position="186"/>
        <end position="206"/>
    </location>
</feature>
<organism evidence="8 9">
    <name type="scientific">Pseudoxanthomonas composti</name>
    <dbReference type="NCBI Taxonomy" id="2137479"/>
    <lineage>
        <taxon>Bacteria</taxon>
        <taxon>Pseudomonadati</taxon>
        <taxon>Pseudomonadota</taxon>
        <taxon>Gammaproteobacteria</taxon>
        <taxon>Lysobacterales</taxon>
        <taxon>Lysobacteraceae</taxon>
        <taxon>Pseudoxanthomonas</taxon>
    </lineage>
</organism>
<dbReference type="GO" id="GO:0016020">
    <property type="term" value="C:membrane"/>
    <property type="evidence" value="ECO:0007669"/>
    <property type="project" value="UniProtKB-SubCell"/>
</dbReference>
<keyword evidence="2" id="KW-0813">Transport</keyword>
<feature type="transmembrane region" description="Helical" evidence="6">
    <location>
        <begin position="30"/>
        <end position="49"/>
    </location>
</feature>
<evidence type="ECO:0000256" key="2">
    <source>
        <dbReference type="ARBA" id="ARBA00022448"/>
    </source>
</evidence>
<keyword evidence="9" id="KW-1185">Reference proteome</keyword>
<feature type="transmembrane region" description="Helical" evidence="6">
    <location>
        <begin position="138"/>
        <end position="159"/>
    </location>
</feature>
<evidence type="ECO:0000256" key="1">
    <source>
        <dbReference type="ARBA" id="ARBA00004141"/>
    </source>
</evidence>
<dbReference type="AlphaFoldDB" id="A0A4Q1JR87"/>
<gene>
    <name evidence="8" type="ORF">EPA99_17520</name>
</gene>
<dbReference type="GO" id="GO:0006826">
    <property type="term" value="P:iron ion transport"/>
    <property type="evidence" value="ECO:0007669"/>
    <property type="project" value="UniProtKB-KW"/>
</dbReference>
<reference evidence="8 9" key="1">
    <citation type="submission" date="2019-01" db="EMBL/GenBank/DDBJ databases">
        <title>Pseudoxanthomonas composti sp. nov., isolated from compost.</title>
        <authorList>
            <person name="Yang G."/>
        </authorList>
    </citation>
    <scope>NUCLEOTIDE SEQUENCE [LARGE SCALE GENOMIC DNA]</scope>
    <source>
        <strain evidence="8 9">GSS15</strain>
    </source>
</reference>